<dbReference type="Gene3D" id="3.90.15.10">
    <property type="entry name" value="Topoisomerase I, Chain A, domain 3"/>
    <property type="match status" value="1"/>
</dbReference>
<evidence type="ECO:0000256" key="2">
    <source>
        <dbReference type="ARBA" id="ARBA00006645"/>
    </source>
</evidence>
<dbReference type="InterPro" id="IPR014711">
    <property type="entry name" value="TopoI_cat_a-hlx-sub_euk"/>
</dbReference>
<dbReference type="GO" id="GO:0007059">
    <property type="term" value="P:chromosome segregation"/>
    <property type="evidence" value="ECO:0007669"/>
    <property type="project" value="TreeGrafter"/>
</dbReference>
<evidence type="ECO:0000313" key="14">
    <source>
        <dbReference type="Proteomes" id="UP000245783"/>
    </source>
</evidence>
<dbReference type="GeneID" id="37036075"/>
<evidence type="ECO:0000256" key="8">
    <source>
        <dbReference type="ARBA" id="ARBA00033297"/>
    </source>
</evidence>
<dbReference type="Gene3D" id="1.10.132.10">
    <property type="match status" value="1"/>
</dbReference>
<dbReference type="PANTHER" id="PTHR10290">
    <property type="entry name" value="DNA TOPOISOMERASE I"/>
    <property type="match status" value="1"/>
</dbReference>
<dbReference type="STRING" id="1522189.A0A316VZJ5"/>
<dbReference type="Gene3D" id="1.10.10.41">
    <property type="entry name" value="Yeast DNA topoisomerase - domain 1"/>
    <property type="match status" value="1"/>
</dbReference>
<feature type="active site" description="O-(3'-phospho-DNA)-tyrosine intermediate" evidence="9">
    <location>
        <position position="877"/>
    </location>
</feature>
<dbReference type="InterPro" id="IPR013500">
    <property type="entry name" value="TopoI_cat_euk"/>
</dbReference>
<evidence type="ECO:0000256" key="6">
    <source>
        <dbReference type="ARBA" id="ARBA00023125"/>
    </source>
</evidence>
<feature type="region of interest" description="Disordered" evidence="11">
    <location>
        <begin position="759"/>
        <end position="801"/>
    </location>
</feature>
<feature type="compositionally biased region" description="Low complexity" evidence="11">
    <location>
        <begin position="128"/>
        <end position="139"/>
    </location>
</feature>
<feature type="compositionally biased region" description="Low complexity" evidence="11">
    <location>
        <begin position="1038"/>
        <end position="1053"/>
    </location>
</feature>
<dbReference type="GO" id="GO:0005694">
    <property type="term" value="C:chromosome"/>
    <property type="evidence" value="ECO:0007669"/>
    <property type="project" value="InterPro"/>
</dbReference>
<dbReference type="PRINTS" id="PR00416">
    <property type="entry name" value="EUTPISMRASEI"/>
</dbReference>
<evidence type="ECO:0000256" key="11">
    <source>
        <dbReference type="SAM" id="MobiDB-lite"/>
    </source>
</evidence>
<evidence type="ECO:0000313" key="13">
    <source>
        <dbReference type="EMBL" id="PWN41691.1"/>
    </source>
</evidence>
<evidence type="ECO:0000256" key="7">
    <source>
        <dbReference type="ARBA" id="ARBA00023235"/>
    </source>
</evidence>
<dbReference type="Pfam" id="PF14370">
    <property type="entry name" value="Topo_C_assoc"/>
    <property type="match status" value="1"/>
</dbReference>
<dbReference type="PROSITE" id="PS52038">
    <property type="entry name" value="TOPO_IB_2"/>
    <property type="match status" value="1"/>
</dbReference>
<keyword evidence="5 9" id="KW-0799">Topoisomerase</keyword>
<dbReference type="InParanoid" id="A0A316VZJ5"/>
<dbReference type="SMART" id="SM00435">
    <property type="entry name" value="TOPEUc"/>
    <property type="match status" value="1"/>
</dbReference>
<dbReference type="OrthoDB" id="47179at2759"/>
<dbReference type="EC" id="5.6.2.1" evidence="3"/>
<sequence>MAAPNAGSGSKAFYKRPVIKDSDSSDDEKPLVRQKDLETHSPRTISLQSKRPKVVTSNGQRPSIGASKGANGKRGSQSSDDDIPLASSSTSTKRPLPESDSDSDAPLGGNFKPKHPALIKVIKQENGSSAPSSQASSASEQGDEDDDNDDEDEDDVGEEDEEEEEEEEDDDDDDDGASASSQKTSKRGKSSQKGPEGKGAKKWSRLYHTGPRFPPPYEPLPSHIKLKYDGRPVGLKPAAEEAAFFYAVKLETQHARDAVFNKNFFADFCKLLKQHPPTDGTHIKSFDKLDFRDMYEHWRGIKDAEADAKKNKAPSERKMELEAKKAAEAVMKTCVVDGVEQRVGNVMVEPPALFLGRGEHPKKGRIKQRVLPEQITINHTLKDPAHPPPSPPAGHKWKAVKEDKKSTWLAFWKENINGQYKYMYLDAASKFKSNSDRDKFEKARALDKCIVKLRRQIDQRLTSKQRFERQLGTVVWLIDNYSLRAGNEKGEDEAATYGVCSLLVEHVKGLQEGVDLPDGTSTSQVKLEFLGKDSMAFKETLTVPTRIFKNFKMFTQSTRLQNGEVGLKAASDEIFDKVDPSAVNKFLQNESNGGMKGLSAKVFRTYNASTTFQGLLDQTAENLKEAGLQANPQTLRDQYNTANRLVAILCNHQKTVNPVMSEKTAARHEEKMIGVRYDRFKERQKLLTWGTAAEIKKAFPASDNPWAKKLKTILEAVDITTEQIKEHEERIFTAKKDRLQANFHRAELEREFQAKLKREGKSEAEAAAATAEKNKKAKGRKSKKQDDSEDEDDKANYGKFKTQAEVDAEKRSLDAELKELSRERSKNKSRLPADKINVASVAKKILAKVAQAEKLEADFATRNKTSDVSLGTSKLNYIDPRITVAWLKKWDAILVKRDGDPKAIKKGAASPSKKGGRGSAKAKKEESDDEDVKPAKKAKGAAAAKGKPKGKALKKENDDDDDDDKKPKKEAEKMELDLRIMSISNYFPQTMLKKFRWAQFDDDGSELPASWTFVENAPLKIRTNMSSANRDGDDAADSADGALAAKTASAKAAPRPRTVSASKPQVDSDSDDDAPLAAKSATKANTLRDDDSSDDDAPLVARR</sequence>
<feature type="domain" description="DNA topoisomerase I eukaryotic-type" evidence="12">
    <location>
        <begin position="353"/>
        <end position="891"/>
    </location>
</feature>
<feature type="coiled-coil region" evidence="10">
    <location>
        <begin position="803"/>
        <end position="830"/>
    </location>
</feature>
<dbReference type="FunCoup" id="A0A316VZJ5">
    <property type="interactions" value="282"/>
</dbReference>
<dbReference type="GO" id="GO:0005730">
    <property type="term" value="C:nucleolus"/>
    <property type="evidence" value="ECO:0007669"/>
    <property type="project" value="TreeGrafter"/>
</dbReference>
<dbReference type="InterPro" id="IPR051062">
    <property type="entry name" value="Topoisomerase_IB"/>
</dbReference>
<dbReference type="InterPro" id="IPR036202">
    <property type="entry name" value="TopoI_DNA-bd_euk_N_sf"/>
</dbReference>
<dbReference type="InterPro" id="IPR025834">
    <property type="entry name" value="TopoI_C_dom"/>
</dbReference>
<gene>
    <name evidence="13" type="ORF">IE81DRAFT_324320</name>
</gene>
<evidence type="ECO:0000256" key="3">
    <source>
        <dbReference type="ARBA" id="ARBA00012891"/>
    </source>
</evidence>
<feature type="compositionally biased region" description="Polar residues" evidence="11">
    <location>
        <begin position="42"/>
        <end position="61"/>
    </location>
</feature>
<dbReference type="InterPro" id="IPR013030">
    <property type="entry name" value="DNA_topo_DNA_db_N_dom2"/>
</dbReference>
<organism evidence="13 14">
    <name type="scientific">Ceraceosorus guamensis</name>
    <dbReference type="NCBI Taxonomy" id="1522189"/>
    <lineage>
        <taxon>Eukaryota</taxon>
        <taxon>Fungi</taxon>
        <taxon>Dikarya</taxon>
        <taxon>Basidiomycota</taxon>
        <taxon>Ustilaginomycotina</taxon>
        <taxon>Exobasidiomycetes</taxon>
        <taxon>Ceraceosorales</taxon>
        <taxon>Ceraceosoraceae</taxon>
        <taxon>Ceraceosorus</taxon>
    </lineage>
</organism>
<feature type="compositionally biased region" description="Basic and acidic residues" evidence="11">
    <location>
        <begin position="964"/>
        <end position="975"/>
    </location>
</feature>
<feature type="region of interest" description="Disordered" evidence="11">
    <location>
        <begin position="1025"/>
        <end position="1103"/>
    </location>
</feature>
<evidence type="ECO:0000259" key="12">
    <source>
        <dbReference type="SMART" id="SM00435"/>
    </source>
</evidence>
<keyword evidence="10" id="KW-0175">Coiled coil</keyword>
<feature type="region of interest" description="Disordered" evidence="11">
    <location>
        <begin position="1"/>
        <end position="218"/>
    </location>
</feature>
<dbReference type="Pfam" id="PF01028">
    <property type="entry name" value="Topoisom_I"/>
    <property type="match status" value="1"/>
</dbReference>
<feature type="region of interest" description="Disordered" evidence="11">
    <location>
        <begin position="902"/>
        <end position="975"/>
    </location>
</feature>
<dbReference type="SUPFAM" id="SSF56349">
    <property type="entry name" value="DNA breaking-rejoining enzymes"/>
    <property type="match status" value="1"/>
</dbReference>
<name>A0A316VZJ5_9BASI</name>
<evidence type="ECO:0000256" key="4">
    <source>
        <dbReference type="ARBA" id="ARBA00019632"/>
    </source>
</evidence>
<reference evidence="13 14" key="1">
    <citation type="journal article" date="2018" name="Mol. Biol. Evol.">
        <title>Broad Genomic Sampling Reveals a Smut Pathogenic Ancestry of the Fungal Clade Ustilaginomycotina.</title>
        <authorList>
            <person name="Kijpornyongpan T."/>
            <person name="Mondo S.J."/>
            <person name="Barry K."/>
            <person name="Sandor L."/>
            <person name="Lee J."/>
            <person name="Lipzen A."/>
            <person name="Pangilinan J."/>
            <person name="LaButti K."/>
            <person name="Hainaut M."/>
            <person name="Henrissat B."/>
            <person name="Grigoriev I.V."/>
            <person name="Spatafora J.W."/>
            <person name="Aime M.C."/>
        </authorList>
    </citation>
    <scope>NUCLEOTIDE SEQUENCE [LARGE SCALE GENOMIC DNA]</scope>
    <source>
        <strain evidence="13 14">MCA 4658</strain>
    </source>
</reference>
<dbReference type="InterPro" id="IPR013034">
    <property type="entry name" value="DNA_topo_DNA_db_N_dom1"/>
</dbReference>
<dbReference type="InterPro" id="IPR014727">
    <property type="entry name" value="TopoI_cat_a/b-sub_euk"/>
</dbReference>
<evidence type="ECO:0000256" key="1">
    <source>
        <dbReference type="ARBA" id="ARBA00000213"/>
    </source>
</evidence>
<dbReference type="GO" id="GO:0006260">
    <property type="term" value="P:DNA replication"/>
    <property type="evidence" value="ECO:0007669"/>
    <property type="project" value="TreeGrafter"/>
</dbReference>
<feature type="compositionally biased region" description="Basic and acidic residues" evidence="11">
    <location>
        <begin position="18"/>
        <end position="41"/>
    </location>
</feature>
<dbReference type="GO" id="GO:0006265">
    <property type="term" value="P:DNA topological change"/>
    <property type="evidence" value="ECO:0007669"/>
    <property type="project" value="UniProtKB-UniRule"/>
</dbReference>
<dbReference type="Proteomes" id="UP000245783">
    <property type="component" value="Unassembled WGS sequence"/>
</dbReference>
<dbReference type="EMBL" id="KZ819389">
    <property type="protein sequence ID" value="PWN41691.1"/>
    <property type="molecule type" value="Genomic_DNA"/>
</dbReference>
<dbReference type="InterPro" id="IPR008336">
    <property type="entry name" value="TopoI_DNA-bd_euk"/>
</dbReference>
<feature type="compositionally biased region" description="Acidic residues" evidence="11">
    <location>
        <begin position="141"/>
        <end position="176"/>
    </location>
</feature>
<dbReference type="GO" id="GO:0003677">
    <property type="term" value="F:DNA binding"/>
    <property type="evidence" value="ECO:0007669"/>
    <property type="project" value="UniProtKB-UniRule"/>
</dbReference>
<dbReference type="AlphaFoldDB" id="A0A316VZJ5"/>
<keyword evidence="6 9" id="KW-0238">DNA-binding</keyword>
<keyword evidence="7 9" id="KW-0413">Isomerase</keyword>
<keyword evidence="14" id="KW-1185">Reference proteome</keyword>
<protein>
    <recommendedName>
        <fullName evidence="4">DNA topoisomerase 1</fullName>
        <ecNumber evidence="3">5.6.2.1</ecNumber>
    </recommendedName>
    <alternativeName>
        <fullName evidence="8">DNA topoisomerase I</fullName>
    </alternativeName>
</protein>
<dbReference type="Pfam" id="PF02919">
    <property type="entry name" value="Topoisom_I_N"/>
    <property type="match status" value="1"/>
</dbReference>
<dbReference type="SUPFAM" id="SSF56741">
    <property type="entry name" value="Eukaryotic DNA topoisomerase I, N-terminal DNA-binding fragment"/>
    <property type="match status" value="1"/>
</dbReference>
<dbReference type="InterPro" id="IPR013499">
    <property type="entry name" value="TopoI_euk"/>
</dbReference>
<evidence type="ECO:0000256" key="9">
    <source>
        <dbReference type="PROSITE-ProRule" id="PRU01382"/>
    </source>
</evidence>
<proteinExistence type="inferred from homology"/>
<dbReference type="PANTHER" id="PTHR10290:SF3">
    <property type="entry name" value="DNA TOPOISOMERASE 1"/>
    <property type="match status" value="1"/>
</dbReference>
<comment type="similarity">
    <text evidence="2 9">Belongs to the type IB topoisomerase family.</text>
</comment>
<comment type="catalytic activity">
    <reaction evidence="1 9">
        <text>ATP-independent breakage of single-stranded DNA, followed by passage and rejoining.</text>
        <dbReference type="EC" id="5.6.2.1"/>
    </reaction>
</comment>
<evidence type="ECO:0000256" key="10">
    <source>
        <dbReference type="SAM" id="Coils"/>
    </source>
</evidence>
<dbReference type="Gene3D" id="2.170.11.10">
    <property type="entry name" value="DNA Topoisomerase I, domain 2"/>
    <property type="match status" value="1"/>
</dbReference>
<accession>A0A316VZJ5</accession>
<dbReference type="GO" id="GO:0003917">
    <property type="term" value="F:DNA topoisomerase type I (single strand cut, ATP-independent) activity"/>
    <property type="evidence" value="ECO:0007669"/>
    <property type="project" value="UniProtKB-UniRule"/>
</dbReference>
<dbReference type="RefSeq" id="XP_025368851.1">
    <property type="nucleotide sequence ID" value="XM_025514205.1"/>
</dbReference>
<dbReference type="InterPro" id="IPR011010">
    <property type="entry name" value="DNA_brk_join_enz"/>
</dbReference>
<evidence type="ECO:0000256" key="5">
    <source>
        <dbReference type="ARBA" id="ARBA00023029"/>
    </source>
</evidence>
<dbReference type="InterPro" id="IPR001631">
    <property type="entry name" value="TopoI"/>
</dbReference>